<protein>
    <submittedName>
        <fullName evidence="1">Uncharacterized protein</fullName>
    </submittedName>
</protein>
<dbReference type="EMBL" id="QTSX02005798">
    <property type="protein sequence ID" value="KAJ9057399.1"/>
    <property type="molecule type" value="Genomic_DNA"/>
</dbReference>
<organism evidence="1 2">
    <name type="scientific">Entomophthora muscae</name>
    <dbReference type="NCBI Taxonomy" id="34485"/>
    <lineage>
        <taxon>Eukaryota</taxon>
        <taxon>Fungi</taxon>
        <taxon>Fungi incertae sedis</taxon>
        <taxon>Zoopagomycota</taxon>
        <taxon>Entomophthoromycotina</taxon>
        <taxon>Entomophthoromycetes</taxon>
        <taxon>Entomophthorales</taxon>
        <taxon>Entomophthoraceae</taxon>
        <taxon>Entomophthora</taxon>
    </lineage>
</organism>
<reference evidence="1" key="1">
    <citation type="submission" date="2022-04" db="EMBL/GenBank/DDBJ databases">
        <title>Genome of the entomopathogenic fungus Entomophthora muscae.</title>
        <authorList>
            <person name="Elya C."/>
            <person name="Lovett B.R."/>
            <person name="Lee E."/>
            <person name="Macias A.M."/>
            <person name="Hajek A.E."/>
            <person name="De Bivort B.L."/>
            <person name="Kasson M.T."/>
            <person name="De Fine Licht H.H."/>
            <person name="Stajich J.E."/>
        </authorList>
    </citation>
    <scope>NUCLEOTIDE SEQUENCE</scope>
    <source>
        <strain evidence="1">Berkeley</strain>
    </source>
</reference>
<keyword evidence="2" id="KW-1185">Reference proteome</keyword>
<accession>A0ACC2S4W1</accession>
<gene>
    <name evidence="1" type="ORF">DSO57_1023057</name>
</gene>
<sequence length="109" mass="12540">MEGSSTALEAIQQRQHQDSVYPAGHADIHLGYVVFFNIRDTLQECLPKAFNDLYLGVLDHNSLFGHQMVADLFAQIVFNVNMGNQSQKCRDYTSWKYNKQDKGEDLREE</sequence>
<dbReference type="Proteomes" id="UP001165960">
    <property type="component" value="Unassembled WGS sequence"/>
</dbReference>
<evidence type="ECO:0000313" key="1">
    <source>
        <dbReference type="EMBL" id="KAJ9057399.1"/>
    </source>
</evidence>
<name>A0ACC2S4W1_9FUNG</name>
<comment type="caution">
    <text evidence="1">The sequence shown here is derived from an EMBL/GenBank/DDBJ whole genome shotgun (WGS) entry which is preliminary data.</text>
</comment>
<evidence type="ECO:0000313" key="2">
    <source>
        <dbReference type="Proteomes" id="UP001165960"/>
    </source>
</evidence>
<proteinExistence type="predicted"/>